<dbReference type="Proteomes" id="UP000663419">
    <property type="component" value="Chromosome 6"/>
</dbReference>
<accession>A0A8A1LXE2</accession>
<proteinExistence type="predicted"/>
<organism evidence="1 2">
    <name type="scientific">Ajellomyces capsulatus (strain H88)</name>
    <name type="common">Darling's disease fungus</name>
    <name type="synonym">Histoplasma capsulatum</name>
    <dbReference type="NCBI Taxonomy" id="544711"/>
    <lineage>
        <taxon>Eukaryota</taxon>
        <taxon>Fungi</taxon>
        <taxon>Dikarya</taxon>
        <taxon>Ascomycota</taxon>
        <taxon>Pezizomycotina</taxon>
        <taxon>Eurotiomycetes</taxon>
        <taxon>Eurotiomycetidae</taxon>
        <taxon>Onygenales</taxon>
        <taxon>Ajellomycetaceae</taxon>
        <taxon>Histoplasma</taxon>
    </lineage>
</organism>
<reference evidence="1" key="1">
    <citation type="submission" date="2021-01" db="EMBL/GenBank/DDBJ databases">
        <title>Chromosome-level genome assembly of a human fungal pathogen reveals clustering of transcriptionally co-regulated genes.</title>
        <authorList>
            <person name="Voorhies M."/>
            <person name="Cohen S."/>
            <person name="Shea T.P."/>
            <person name="Petrus S."/>
            <person name="Munoz J.F."/>
            <person name="Poplawski S."/>
            <person name="Goldman W.E."/>
            <person name="Michael T."/>
            <person name="Cuomo C.A."/>
            <person name="Sil A."/>
            <person name="Beyhan S."/>
        </authorList>
    </citation>
    <scope>NUCLEOTIDE SEQUENCE</scope>
    <source>
        <strain evidence="1">H88</strain>
    </source>
</reference>
<dbReference type="EMBL" id="CP069107">
    <property type="protein sequence ID" value="QSS57885.1"/>
    <property type="molecule type" value="Genomic_DNA"/>
</dbReference>
<evidence type="ECO:0000313" key="2">
    <source>
        <dbReference type="Proteomes" id="UP000663419"/>
    </source>
</evidence>
<sequence>MWLCGYPGCAFGGIYFHDSKLASIVKQDQGMSFWGGKGDTDGAEGFQVHVLYAVARCPSFLYLPDVLRSAASGLDVCFVQIFFNQSVI</sequence>
<name>A0A8A1LXE2_AJEC8</name>
<protein>
    <submittedName>
        <fullName evidence="1">Uncharacterized protein</fullName>
    </submittedName>
</protein>
<dbReference type="VEuPathDB" id="FungiDB:I7I53_12208"/>
<dbReference type="AlphaFoldDB" id="A0A8A1LXE2"/>
<gene>
    <name evidence="1" type="ORF">I7I53_12208</name>
</gene>
<evidence type="ECO:0000313" key="1">
    <source>
        <dbReference type="EMBL" id="QSS57885.1"/>
    </source>
</evidence>